<accession>A0A177AG55</accession>
<dbReference type="eggNOG" id="ENOG502SKGN">
    <property type="taxonomic scope" value="Eukaryota"/>
</dbReference>
<feature type="transmembrane region" description="Helical" evidence="2">
    <location>
        <begin position="553"/>
        <end position="579"/>
    </location>
</feature>
<feature type="transmembrane region" description="Helical" evidence="2">
    <location>
        <begin position="308"/>
        <end position="331"/>
    </location>
</feature>
<dbReference type="Proteomes" id="UP000077154">
    <property type="component" value="Unassembled WGS sequence"/>
</dbReference>
<evidence type="ECO:0000313" key="3">
    <source>
        <dbReference type="EMBL" id="OAF61057.1"/>
    </source>
</evidence>
<keyword evidence="2" id="KW-0812">Transmembrane</keyword>
<feature type="transmembrane region" description="Helical" evidence="2">
    <location>
        <begin position="370"/>
        <end position="395"/>
    </location>
</feature>
<dbReference type="Pfam" id="PF11915">
    <property type="entry name" value="DUF3433"/>
    <property type="match status" value="2"/>
</dbReference>
<organism evidence="3">
    <name type="scientific">Pseudogymnoascus destructans</name>
    <dbReference type="NCBI Taxonomy" id="655981"/>
    <lineage>
        <taxon>Eukaryota</taxon>
        <taxon>Fungi</taxon>
        <taxon>Dikarya</taxon>
        <taxon>Ascomycota</taxon>
        <taxon>Pezizomycotina</taxon>
        <taxon>Leotiomycetes</taxon>
        <taxon>Thelebolales</taxon>
        <taxon>Thelebolaceae</taxon>
        <taxon>Pseudogymnoascus</taxon>
    </lineage>
</organism>
<feature type="compositionally biased region" description="Basic and acidic residues" evidence="1">
    <location>
        <begin position="176"/>
        <end position="191"/>
    </location>
</feature>
<dbReference type="PANTHER" id="PTHR37544:SF1">
    <property type="entry name" value="PHOSPHORIBOSYLAMINOIMIDAZOLE-SUCCINOCARBOXAMIDE SYNTHASE"/>
    <property type="match status" value="1"/>
</dbReference>
<evidence type="ECO:0000256" key="1">
    <source>
        <dbReference type="SAM" id="MobiDB-lite"/>
    </source>
</evidence>
<feature type="transmembrane region" description="Helical" evidence="2">
    <location>
        <begin position="407"/>
        <end position="433"/>
    </location>
</feature>
<proteinExistence type="predicted"/>
<dbReference type="OrthoDB" id="3057599at2759"/>
<feature type="transmembrane region" description="Helical" evidence="2">
    <location>
        <begin position="599"/>
        <end position="617"/>
    </location>
</feature>
<feature type="compositionally biased region" description="Polar residues" evidence="1">
    <location>
        <begin position="159"/>
        <end position="173"/>
    </location>
</feature>
<reference evidence="3" key="1">
    <citation type="submission" date="2016-03" db="EMBL/GenBank/DDBJ databases">
        <title>Updated assembly of Pseudogymnoascus destructans, the fungus causing white-nose syndrome of bats.</title>
        <authorList>
            <person name="Palmer J.M."/>
            <person name="Drees K.P."/>
            <person name="Foster J.T."/>
            <person name="Lindner D.L."/>
        </authorList>
    </citation>
    <scope>NUCLEOTIDE SEQUENCE [LARGE SCALE GENOMIC DNA]</scope>
    <source>
        <strain evidence="3">20631-21</strain>
    </source>
</reference>
<dbReference type="VEuPathDB" id="FungiDB:GMDG_07684"/>
<feature type="transmembrane region" description="Helical" evidence="2">
    <location>
        <begin position="669"/>
        <end position="698"/>
    </location>
</feature>
<keyword evidence="2" id="KW-0472">Membrane</keyword>
<sequence length="819" mass="90879">MNSRRVDVRSVQYKELLVERANEKYSKDRYSAEDLHTDDEDAFDISSNPSAETVLLPDAPINPRTQDQVSQRSYSEALETLTAKFPRTPRTTPLASRYVTMPPAARMSSNIGTRVMRPSMQSTQPPQFTYSGPPTPTNDDMPYLRYAIDQITREDDTRSSTLRGTSGDSSSSYPRFPERSLKQDYVRPKYDDEPDYNSGPGPDIGSKEDVKSMAPQPTAKYNPKDSLASLALPTSGSELYLAAEPPVHTARYPALNFVPKTLRTYSLAVLVLLCISTILGLGLCIEFADGLWAHSGSFDAKYFTFRFLPQIIAASLFLWLEGVMAAVGRIVPYVQMTSENHQARQQSLFLPFQPTTLLSPRFSYFSSDQIHLGVCSVLIWPAVLTIPLASCLFTVTNIDGLWKYSTVTSIAGFLIAIYILIVLGLVGIILNFVRRETGLLWDPRSLADVIALLSRSNCMDDYEGAEDASDLPELREKLGHRADRLGYWRTTNPTQDIFYCIGEEGAPLRRHGMNRGRAEPSINEKTRYSGDTEAQMLTTRATYIPWYLRRSALLLWPVIFGVLLVAVFIVSFLPLIALSSGFRPQLSSTPNKAHFIPSSFFYSFIPSTIGLVLYGALRPMAYSIARLTPWSELARTYGTRALPSLLADYSASSSVPFAGLSLAIENGHWLVALLAVVHPLMMLLPILGGGMFAAYTTFPSQTLLVLTDMAAFYVILATLIGYFIALLAVALALVPWEAQEKLKLPSSMSCLAEVVSVIGQSGLRSDAAFRAVRGRTDLRTRLVGARERGRGEVKYFCGEWREGGRVGWGVERMGRSERS</sequence>
<dbReference type="GeneID" id="36285568"/>
<dbReference type="AlphaFoldDB" id="A0A177AG55"/>
<feature type="transmembrane region" description="Helical" evidence="2">
    <location>
        <begin position="710"/>
        <end position="734"/>
    </location>
</feature>
<feature type="region of interest" description="Disordered" evidence="1">
    <location>
        <begin position="118"/>
        <end position="225"/>
    </location>
</feature>
<feature type="compositionally biased region" description="Polar residues" evidence="1">
    <location>
        <begin position="63"/>
        <end position="74"/>
    </location>
</feature>
<feature type="compositionally biased region" description="Polar residues" evidence="1">
    <location>
        <begin position="119"/>
        <end position="132"/>
    </location>
</feature>
<protein>
    <submittedName>
        <fullName evidence="3">Uncharacterized protein</fullName>
    </submittedName>
</protein>
<name>A0A177AG55_9PEZI</name>
<gene>
    <name evidence="3" type="ORF">VC83_02487</name>
</gene>
<dbReference type="InterPro" id="IPR021840">
    <property type="entry name" value="DUF3433"/>
</dbReference>
<keyword evidence="2" id="KW-1133">Transmembrane helix</keyword>
<dbReference type="PANTHER" id="PTHR37544">
    <property type="entry name" value="SPRAY-RELATED"/>
    <property type="match status" value="1"/>
</dbReference>
<evidence type="ECO:0000256" key="2">
    <source>
        <dbReference type="SAM" id="Phobius"/>
    </source>
</evidence>
<dbReference type="RefSeq" id="XP_024326335.1">
    <property type="nucleotide sequence ID" value="XM_024466148.1"/>
</dbReference>
<dbReference type="EMBL" id="KV441390">
    <property type="protein sequence ID" value="OAF61057.1"/>
    <property type="molecule type" value="Genomic_DNA"/>
</dbReference>
<feature type="transmembrane region" description="Helical" evidence="2">
    <location>
        <begin position="265"/>
        <end position="288"/>
    </location>
</feature>
<feature type="region of interest" description="Disordered" evidence="1">
    <location>
        <begin position="52"/>
        <end position="74"/>
    </location>
</feature>